<evidence type="ECO:0000313" key="4">
    <source>
        <dbReference type="Ensembl" id="ENSSORP00005016688.1"/>
    </source>
</evidence>
<dbReference type="Ensembl" id="ENSSORT00005017198.1">
    <property type="protein sequence ID" value="ENSSORP00005016688.1"/>
    <property type="gene ID" value="ENSSORG00005008444.1"/>
</dbReference>
<dbReference type="InParanoid" id="A0A672ZJN1"/>
<keyword evidence="3" id="KW-0732">Signal</keyword>
<evidence type="ECO:0000256" key="1">
    <source>
        <dbReference type="SAM" id="Coils"/>
    </source>
</evidence>
<reference evidence="4" key="1">
    <citation type="submission" date="2019-06" db="EMBL/GenBank/DDBJ databases">
        <authorList>
            <consortium name="Wellcome Sanger Institute Data Sharing"/>
        </authorList>
    </citation>
    <scope>NUCLEOTIDE SEQUENCE [LARGE SCALE GENOMIC DNA]</scope>
</reference>
<keyword evidence="1" id="KW-0175">Coiled coil</keyword>
<dbReference type="Proteomes" id="UP000472271">
    <property type="component" value="Chromosome 6"/>
</dbReference>
<organism evidence="4 5">
    <name type="scientific">Sphaeramia orbicularis</name>
    <name type="common">orbiculate cardinalfish</name>
    <dbReference type="NCBI Taxonomy" id="375764"/>
    <lineage>
        <taxon>Eukaryota</taxon>
        <taxon>Metazoa</taxon>
        <taxon>Chordata</taxon>
        <taxon>Craniata</taxon>
        <taxon>Vertebrata</taxon>
        <taxon>Euteleostomi</taxon>
        <taxon>Actinopterygii</taxon>
        <taxon>Neopterygii</taxon>
        <taxon>Teleostei</taxon>
        <taxon>Neoteleostei</taxon>
        <taxon>Acanthomorphata</taxon>
        <taxon>Gobiaria</taxon>
        <taxon>Kurtiformes</taxon>
        <taxon>Apogonoidei</taxon>
        <taxon>Apogonidae</taxon>
        <taxon>Apogoninae</taxon>
        <taxon>Sphaeramia</taxon>
    </lineage>
</organism>
<feature type="signal peptide" evidence="3">
    <location>
        <begin position="1"/>
        <end position="26"/>
    </location>
</feature>
<dbReference type="AlphaFoldDB" id="A0A672ZJN1"/>
<evidence type="ECO:0000256" key="3">
    <source>
        <dbReference type="SAM" id="SignalP"/>
    </source>
</evidence>
<evidence type="ECO:0000256" key="2">
    <source>
        <dbReference type="SAM" id="MobiDB-lite"/>
    </source>
</evidence>
<feature type="coiled-coil region" evidence="1">
    <location>
        <begin position="74"/>
        <end position="104"/>
    </location>
</feature>
<keyword evidence="5" id="KW-1185">Reference proteome</keyword>
<evidence type="ECO:0000313" key="5">
    <source>
        <dbReference type="Proteomes" id="UP000472271"/>
    </source>
</evidence>
<accession>A0A672ZJN1</accession>
<feature type="region of interest" description="Disordered" evidence="2">
    <location>
        <begin position="114"/>
        <end position="155"/>
    </location>
</feature>
<reference evidence="4" key="2">
    <citation type="submission" date="2025-08" db="UniProtKB">
        <authorList>
            <consortium name="Ensembl"/>
        </authorList>
    </citation>
    <scope>IDENTIFICATION</scope>
</reference>
<feature type="chain" id="PRO_5025687575" evidence="3">
    <location>
        <begin position="27"/>
        <end position="155"/>
    </location>
</feature>
<proteinExistence type="predicted"/>
<name>A0A672ZJN1_9TELE</name>
<protein>
    <submittedName>
        <fullName evidence="4">Uncharacterized protein</fullName>
    </submittedName>
</protein>
<sequence>MRLTARCIFGTLLAVSSLSWITAASGEEDFQEDKGFEPCAATLTPEGPCKHEEETTCPYLVTLPLLTINLPMRLRELEQILEDLQKLKDNVDQLRKICADCTVNGVKGKGKLVQTQVPTAGKNEGRVEREEVVDKNHEETETDRNKVDNSKGSQE</sequence>
<reference evidence="4" key="3">
    <citation type="submission" date="2025-09" db="UniProtKB">
        <authorList>
            <consortium name="Ensembl"/>
        </authorList>
    </citation>
    <scope>IDENTIFICATION</scope>
</reference>
<feature type="compositionally biased region" description="Basic and acidic residues" evidence="2">
    <location>
        <begin position="123"/>
        <end position="155"/>
    </location>
</feature>